<sequence>MTRAGRRTAAALVALAVALALGACGSHEPSPGPAAGQSAGPSAGATSAPTPRDVPPVTPTRAPAMAASVPVRVEIPTIAVDSELMELGLQADGTLEVPPGAFPAGWFSGAPTPGELGPAIIVGHIDWVTGPGVFLRLAELAVGDEVRVTRADGSVAVFRTTAVESYPKDAFPTDLVYGDLDHAGLRVVSCGGEFDRSTGHYEDNVIAFAELVV</sequence>
<evidence type="ECO:0000313" key="4">
    <source>
        <dbReference type="EMBL" id="MBO3086386.1"/>
    </source>
</evidence>
<dbReference type="CDD" id="cd05829">
    <property type="entry name" value="Sortase_F"/>
    <property type="match status" value="1"/>
</dbReference>
<dbReference type="SUPFAM" id="SSF63817">
    <property type="entry name" value="Sortase"/>
    <property type="match status" value="1"/>
</dbReference>
<keyword evidence="5" id="KW-1185">Reference proteome</keyword>
<evidence type="ECO:0000256" key="1">
    <source>
        <dbReference type="ARBA" id="ARBA00022801"/>
    </source>
</evidence>
<reference evidence="4 5" key="1">
    <citation type="submission" date="2021-03" db="EMBL/GenBank/DDBJ databases">
        <title>novel species in genus Cellulomonas.</title>
        <authorList>
            <person name="Zhang G."/>
        </authorList>
    </citation>
    <scope>NUCLEOTIDE SEQUENCE [LARGE SCALE GENOMIC DNA]</scope>
    <source>
        <strain evidence="5">zg-ZUI188</strain>
    </source>
</reference>
<comment type="caution">
    <text evidence="4">The sequence shown here is derived from an EMBL/GenBank/DDBJ whole genome shotgun (WGS) entry which is preliminary data.</text>
</comment>
<dbReference type="EMBL" id="JAGFBM010000010">
    <property type="protein sequence ID" value="MBO3086386.1"/>
    <property type="molecule type" value="Genomic_DNA"/>
</dbReference>
<evidence type="ECO:0000256" key="2">
    <source>
        <dbReference type="SAM" id="MobiDB-lite"/>
    </source>
</evidence>
<feature type="compositionally biased region" description="Low complexity" evidence="2">
    <location>
        <begin position="33"/>
        <end position="51"/>
    </location>
</feature>
<dbReference type="InterPro" id="IPR005754">
    <property type="entry name" value="Sortase"/>
</dbReference>
<feature type="chain" id="PRO_5046778017" evidence="3">
    <location>
        <begin position="23"/>
        <end position="213"/>
    </location>
</feature>
<keyword evidence="1" id="KW-0378">Hydrolase</keyword>
<dbReference type="Gene3D" id="2.40.260.10">
    <property type="entry name" value="Sortase"/>
    <property type="match status" value="1"/>
</dbReference>
<proteinExistence type="predicted"/>
<evidence type="ECO:0000313" key="5">
    <source>
        <dbReference type="Proteomes" id="UP000678317"/>
    </source>
</evidence>
<feature type="region of interest" description="Disordered" evidence="2">
    <location>
        <begin position="27"/>
        <end position="62"/>
    </location>
</feature>
<dbReference type="InterPro" id="IPR023365">
    <property type="entry name" value="Sortase_dom-sf"/>
</dbReference>
<organism evidence="4 5">
    <name type="scientific">Cellulomonas fengjieae</name>
    <dbReference type="NCBI Taxonomy" id="2819978"/>
    <lineage>
        <taxon>Bacteria</taxon>
        <taxon>Bacillati</taxon>
        <taxon>Actinomycetota</taxon>
        <taxon>Actinomycetes</taxon>
        <taxon>Micrococcales</taxon>
        <taxon>Cellulomonadaceae</taxon>
        <taxon>Cellulomonas</taxon>
    </lineage>
</organism>
<protein>
    <submittedName>
        <fullName evidence="4">Class F sortase</fullName>
    </submittedName>
</protein>
<accession>A0ABS3SKV6</accession>
<evidence type="ECO:0000256" key="3">
    <source>
        <dbReference type="SAM" id="SignalP"/>
    </source>
</evidence>
<dbReference type="NCBIfam" id="NF033748">
    <property type="entry name" value="class_F_sortase"/>
    <property type="match status" value="1"/>
</dbReference>
<feature type="signal peptide" evidence="3">
    <location>
        <begin position="1"/>
        <end position="22"/>
    </location>
</feature>
<dbReference type="PROSITE" id="PS51257">
    <property type="entry name" value="PROKAR_LIPOPROTEIN"/>
    <property type="match status" value="1"/>
</dbReference>
<dbReference type="RefSeq" id="WP_208290430.1">
    <property type="nucleotide sequence ID" value="NZ_CP074404.1"/>
</dbReference>
<keyword evidence="3" id="KW-0732">Signal</keyword>
<gene>
    <name evidence="4" type="ORF">J4035_17215</name>
</gene>
<dbReference type="InterPro" id="IPR042001">
    <property type="entry name" value="Sortase_F"/>
</dbReference>
<dbReference type="Proteomes" id="UP000678317">
    <property type="component" value="Unassembled WGS sequence"/>
</dbReference>
<dbReference type="Pfam" id="PF04203">
    <property type="entry name" value="Sortase"/>
    <property type="match status" value="1"/>
</dbReference>
<name>A0ABS3SKV6_9CELL</name>